<dbReference type="VEuPathDB" id="FungiDB:EYZ11_013283"/>
<comment type="caution">
    <text evidence="2">The sequence shown here is derived from an EMBL/GenBank/DDBJ whole genome shotgun (WGS) entry which is preliminary data.</text>
</comment>
<accession>A0A4S3IYK2</accession>
<proteinExistence type="predicted"/>
<keyword evidence="1" id="KW-0472">Membrane</keyword>
<name>A0A4S3IYK2_9EURO</name>
<keyword evidence="1" id="KW-0812">Transmembrane</keyword>
<dbReference type="Proteomes" id="UP000308092">
    <property type="component" value="Unassembled WGS sequence"/>
</dbReference>
<sequence length="105" mass="11732">MYFLLWQVLGGVTIAAWAGFFLRYQSKLRVKSSGRQHGKTAPWKDTKPSIGPHFTMHYTAPPAPVQLLFQSLLVSPTPPRICYSHAPETGTKRKWATEIIPPSGP</sequence>
<feature type="transmembrane region" description="Helical" evidence="1">
    <location>
        <begin position="6"/>
        <end position="24"/>
    </location>
</feature>
<evidence type="ECO:0000256" key="1">
    <source>
        <dbReference type="SAM" id="Phobius"/>
    </source>
</evidence>
<reference evidence="2 3" key="1">
    <citation type="submission" date="2019-03" db="EMBL/GenBank/DDBJ databases">
        <title>The genome sequence of a newly discovered highly antifungal drug resistant Aspergillus species, Aspergillus tanneri NIH 1004.</title>
        <authorList>
            <person name="Mounaud S."/>
            <person name="Singh I."/>
            <person name="Joardar V."/>
            <person name="Pakala S."/>
            <person name="Pakala S."/>
            <person name="Venepally P."/>
            <person name="Hoover J."/>
            <person name="Nierman W."/>
            <person name="Chung J."/>
            <person name="Losada L."/>
        </authorList>
    </citation>
    <scope>NUCLEOTIDE SEQUENCE [LARGE SCALE GENOMIC DNA]</scope>
    <source>
        <strain evidence="2 3">NIH1004</strain>
    </source>
</reference>
<evidence type="ECO:0000313" key="3">
    <source>
        <dbReference type="Proteomes" id="UP000308092"/>
    </source>
</evidence>
<dbReference type="AlphaFoldDB" id="A0A4S3IYK2"/>
<dbReference type="EMBL" id="SOSA01001323">
    <property type="protein sequence ID" value="THC87272.1"/>
    <property type="molecule type" value="Genomic_DNA"/>
</dbReference>
<organism evidence="2 3">
    <name type="scientific">Aspergillus tanneri</name>
    <dbReference type="NCBI Taxonomy" id="1220188"/>
    <lineage>
        <taxon>Eukaryota</taxon>
        <taxon>Fungi</taxon>
        <taxon>Dikarya</taxon>
        <taxon>Ascomycota</taxon>
        <taxon>Pezizomycotina</taxon>
        <taxon>Eurotiomycetes</taxon>
        <taxon>Eurotiomycetidae</taxon>
        <taxon>Eurotiales</taxon>
        <taxon>Aspergillaceae</taxon>
        <taxon>Aspergillus</taxon>
        <taxon>Aspergillus subgen. Circumdati</taxon>
    </lineage>
</organism>
<keyword evidence="3" id="KW-1185">Reference proteome</keyword>
<evidence type="ECO:0000313" key="2">
    <source>
        <dbReference type="EMBL" id="THC87272.1"/>
    </source>
</evidence>
<keyword evidence="1" id="KW-1133">Transmembrane helix</keyword>
<gene>
    <name evidence="2" type="ORF">EYZ11_013283</name>
</gene>
<protein>
    <submittedName>
        <fullName evidence="2">Uncharacterized protein</fullName>
    </submittedName>
</protein>